<dbReference type="SUPFAM" id="SSF54862">
    <property type="entry name" value="4Fe-4S ferredoxins"/>
    <property type="match status" value="1"/>
</dbReference>
<reference evidence="3 4" key="1">
    <citation type="submission" date="2013-02" db="EMBL/GenBank/DDBJ databases">
        <authorList>
            <person name="Genoscope - CEA"/>
        </authorList>
    </citation>
    <scope>NUCLEOTIDE SEQUENCE [LARGE SCALE GENOMIC DNA]</scope>
    <source>
        <strain evidence="3 4">STM 2683</strain>
    </source>
</reference>
<accession>M5FBQ1</accession>
<dbReference type="Gene3D" id="3.10.450.50">
    <property type="match status" value="1"/>
</dbReference>
<dbReference type="CDD" id="cd00531">
    <property type="entry name" value="NTF2_like"/>
    <property type="match status" value="1"/>
</dbReference>
<dbReference type="Pfam" id="PF13459">
    <property type="entry name" value="Fer4_15"/>
    <property type="match status" value="1"/>
</dbReference>
<dbReference type="AlphaFoldDB" id="M5FBQ1"/>
<evidence type="ECO:0000313" key="3">
    <source>
        <dbReference type="EMBL" id="CCV09321.1"/>
    </source>
</evidence>
<comment type="caution">
    <text evidence="3">The sequence shown here is derived from an EMBL/GenBank/DDBJ whole genome shotgun (WGS) entry which is preliminary data.</text>
</comment>
<dbReference type="InterPro" id="IPR032710">
    <property type="entry name" value="NTF2-like_dom_sf"/>
</dbReference>
<gene>
    <name evidence="3" type="ORF">MESS2_980043</name>
</gene>
<dbReference type="STRING" id="1297569.MESS2_980043"/>
<name>M5FBQ1_9HYPH</name>
<feature type="compositionally biased region" description="Basic and acidic residues" evidence="1">
    <location>
        <begin position="283"/>
        <end position="304"/>
    </location>
</feature>
<dbReference type="eggNOG" id="COG5517">
    <property type="taxonomic scope" value="Bacteria"/>
</dbReference>
<dbReference type="Proteomes" id="UP000012062">
    <property type="component" value="Unassembled WGS sequence"/>
</dbReference>
<evidence type="ECO:0000256" key="1">
    <source>
        <dbReference type="SAM" id="MobiDB-lite"/>
    </source>
</evidence>
<dbReference type="SUPFAM" id="SSF54427">
    <property type="entry name" value="NTF2-like"/>
    <property type="match status" value="1"/>
</dbReference>
<dbReference type="InterPro" id="IPR037401">
    <property type="entry name" value="SnoaL-like"/>
</dbReference>
<sequence>MEVALRIIVHQARCQGHAQCSARAPAVFKLDEAGYILPGDIEVADGEQLLASDGVRSCPELALEIDDPPAARIVPEATLKPQTGVPEHVRTTEFVPDPMDQAKIAELLNREAIRDCLYRFCRGIDRADEAALRSAYWPDAHDSHGPYRGPAEGFIRFALDVFKTGPRNIHQITNILIEFISAAEAAVESYFTALQRGPDQDGEVRQMLLCGRYCDLFQKRQGEWRIAERTVVYDWIEEQIPPAVLDAERFGPRQPTGAPYPDDPVYALGKRRIASRDNAFPASERESRISGTTHHDIFAAEERP</sequence>
<evidence type="ECO:0000259" key="2">
    <source>
        <dbReference type="Pfam" id="PF13577"/>
    </source>
</evidence>
<keyword evidence="4" id="KW-1185">Reference proteome</keyword>
<dbReference type="Pfam" id="PF13577">
    <property type="entry name" value="SnoaL_4"/>
    <property type="match status" value="1"/>
</dbReference>
<dbReference type="Gene3D" id="3.30.70.20">
    <property type="match status" value="1"/>
</dbReference>
<organism evidence="3 4">
    <name type="scientific">Mesorhizobium metallidurans STM 2683</name>
    <dbReference type="NCBI Taxonomy" id="1297569"/>
    <lineage>
        <taxon>Bacteria</taxon>
        <taxon>Pseudomonadati</taxon>
        <taxon>Pseudomonadota</taxon>
        <taxon>Alphaproteobacteria</taxon>
        <taxon>Hyphomicrobiales</taxon>
        <taxon>Phyllobacteriaceae</taxon>
        <taxon>Mesorhizobium</taxon>
    </lineage>
</organism>
<dbReference type="EMBL" id="CAUM01000170">
    <property type="protein sequence ID" value="CCV09321.1"/>
    <property type="molecule type" value="Genomic_DNA"/>
</dbReference>
<evidence type="ECO:0000313" key="4">
    <source>
        <dbReference type="Proteomes" id="UP000012062"/>
    </source>
</evidence>
<protein>
    <recommendedName>
        <fullName evidence="2">SnoaL-like domain-containing protein</fullName>
    </recommendedName>
</protein>
<feature type="domain" description="SnoaL-like" evidence="2">
    <location>
        <begin position="106"/>
        <end position="230"/>
    </location>
</feature>
<proteinExistence type="predicted"/>
<feature type="region of interest" description="Disordered" evidence="1">
    <location>
        <begin position="277"/>
        <end position="304"/>
    </location>
</feature>